<dbReference type="Pfam" id="PF02806">
    <property type="entry name" value="Alpha-amylase_C"/>
    <property type="match status" value="1"/>
</dbReference>
<dbReference type="KEGG" id="psi:S70_09435"/>
<dbReference type="NCBIfam" id="NF008967">
    <property type="entry name" value="PRK12313.1"/>
    <property type="match status" value="1"/>
</dbReference>
<dbReference type="HOGENOM" id="CLU_004245_3_2_6"/>
<dbReference type="Gene3D" id="2.60.40.1180">
    <property type="entry name" value="Golgi alpha-mannosidase II"/>
    <property type="match status" value="1"/>
</dbReference>
<dbReference type="InterPro" id="IPR006407">
    <property type="entry name" value="GlgB"/>
</dbReference>
<dbReference type="InterPro" id="IPR037439">
    <property type="entry name" value="Branching_enzy"/>
</dbReference>
<keyword evidence="8 10" id="KW-0320">Glycogen biosynthesis</keyword>
<evidence type="ECO:0000256" key="1">
    <source>
        <dbReference type="ARBA" id="ARBA00000826"/>
    </source>
</evidence>
<comment type="subunit">
    <text evidence="10">Monomer.</text>
</comment>
<dbReference type="PIRSF" id="PIRSF000463">
    <property type="entry name" value="GlgB"/>
    <property type="match status" value="1"/>
</dbReference>
<dbReference type="InterPro" id="IPR004193">
    <property type="entry name" value="Glyco_hydro_13_N"/>
</dbReference>
<evidence type="ECO:0000256" key="7">
    <source>
        <dbReference type="ARBA" id="ARBA00022679"/>
    </source>
</evidence>
<protein>
    <recommendedName>
        <fullName evidence="10">1,4-alpha-glucan branching enzyme GlgB</fullName>
        <ecNumber evidence="10">2.4.1.18</ecNumber>
    </recommendedName>
    <alternativeName>
        <fullName evidence="10">1,4-alpha-D-glucan:1,4-alpha-D-glucan 6-glucosyl-transferase</fullName>
    </alternativeName>
    <alternativeName>
        <fullName evidence="10">Alpha-(1-&gt;4)-glucan branching enzyme</fullName>
    </alternativeName>
    <alternativeName>
        <fullName evidence="10">Glycogen branching enzyme</fullName>
        <shortName evidence="10">BE</shortName>
    </alternativeName>
</protein>
<accession>A0A140NM39</accession>
<dbReference type="SUPFAM" id="SSF51445">
    <property type="entry name" value="(Trans)glycosidases"/>
    <property type="match status" value="1"/>
</dbReference>
<evidence type="ECO:0000256" key="6">
    <source>
        <dbReference type="ARBA" id="ARBA00022676"/>
    </source>
</evidence>
<dbReference type="Proteomes" id="UP000005012">
    <property type="component" value="Chromosome"/>
</dbReference>
<keyword evidence="7 10" id="KW-0808">Transferase</keyword>
<comment type="similarity">
    <text evidence="4 10">Belongs to the glycosyl hydrolase 13 family. GlgB subfamily.</text>
</comment>
<dbReference type="InterPro" id="IPR013780">
    <property type="entry name" value="Glyco_hydro_b"/>
</dbReference>
<dbReference type="UniPathway" id="UPA00164"/>
<dbReference type="SMART" id="SM00642">
    <property type="entry name" value="Aamy"/>
    <property type="match status" value="1"/>
</dbReference>
<dbReference type="NCBIfam" id="NF003811">
    <property type="entry name" value="PRK05402.1"/>
    <property type="match status" value="1"/>
</dbReference>
<comment type="catalytic activity">
    <reaction evidence="1 10">
        <text>Transfers a segment of a (1-&gt;4)-alpha-D-glucan chain to a primary hydroxy group in a similar glucan chain.</text>
        <dbReference type="EC" id="2.4.1.18"/>
    </reaction>
</comment>
<evidence type="ECO:0000256" key="3">
    <source>
        <dbReference type="ARBA" id="ARBA00004964"/>
    </source>
</evidence>
<dbReference type="GO" id="GO:0003844">
    <property type="term" value="F:1,4-alpha-glucan branching enzyme activity"/>
    <property type="evidence" value="ECO:0007669"/>
    <property type="project" value="UniProtKB-UniRule"/>
</dbReference>
<feature type="active site" description="Proton donor" evidence="10 11">
    <location>
        <position position="459"/>
    </location>
</feature>
<evidence type="ECO:0000259" key="12">
    <source>
        <dbReference type="SMART" id="SM00642"/>
    </source>
</evidence>
<dbReference type="GeneID" id="93517450"/>
<dbReference type="Gene3D" id="2.60.40.10">
    <property type="entry name" value="Immunoglobulins"/>
    <property type="match status" value="2"/>
</dbReference>
<reference evidence="14" key="2">
    <citation type="submission" date="2012-04" db="EMBL/GenBank/DDBJ databases">
        <title>Complete genome sequence of Providencia stuartii clinical isolate MRSN 2154.</title>
        <authorList>
            <person name="Clifford R.J."/>
            <person name="Hang J."/>
            <person name="Riley M.C."/>
            <person name="Onmus-Leone F."/>
            <person name="Kuschner R.A."/>
            <person name="Lesho E.P."/>
            <person name="Waterman P.E."/>
        </authorList>
    </citation>
    <scope>NUCLEOTIDE SEQUENCE [LARGE SCALE GENOMIC DNA]</scope>
    <source>
        <strain evidence="14">MRSN 2154</strain>
    </source>
</reference>
<dbReference type="GO" id="GO:0004553">
    <property type="term" value="F:hydrolase activity, hydrolyzing O-glycosyl compounds"/>
    <property type="evidence" value="ECO:0007669"/>
    <property type="project" value="InterPro"/>
</dbReference>
<dbReference type="SUPFAM" id="SSF51011">
    <property type="entry name" value="Glycosyl hydrolase domain"/>
    <property type="match status" value="1"/>
</dbReference>
<name>A0A140NM39_PROSM</name>
<dbReference type="InterPro" id="IPR044143">
    <property type="entry name" value="GlgB_N_E_set_prok"/>
</dbReference>
<evidence type="ECO:0000256" key="5">
    <source>
        <dbReference type="ARBA" id="ARBA00022600"/>
    </source>
</evidence>
<evidence type="ECO:0000256" key="11">
    <source>
        <dbReference type="PIRSR" id="PIRSR000463-1"/>
    </source>
</evidence>
<evidence type="ECO:0000256" key="9">
    <source>
        <dbReference type="ARBA" id="ARBA00023277"/>
    </source>
</evidence>
<dbReference type="GO" id="GO:0005829">
    <property type="term" value="C:cytosol"/>
    <property type="evidence" value="ECO:0007669"/>
    <property type="project" value="TreeGrafter"/>
</dbReference>
<evidence type="ECO:0000256" key="10">
    <source>
        <dbReference type="HAMAP-Rule" id="MF_00685"/>
    </source>
</evidence>
<feature type="active site" description="Nucleophile" evidence="10 11">
    <location>
        <position position="406"/>
    </location>
</feature>
<dbReference type="Pfam" id="PF22019">
    <property type="entry name" value="GlgB_N"/>
    <property type="match status" value="1"/>
</dbReference>
<evidence type="ECO:0000313" key="14">
    <source>
        <dbReference type="Proteomes" id="UP000005012"/>
    </source>
</evidence>
<dbReference type="PANTHER" id="PTHR43651">
    <property type="entry name" value="1,4-ALPHA-GLUCAN-BRANCHING ENZYME"/>
    <property type="match status" value="1"/>
</dbReference>
<dbReference type="InterPro" id="IPR013783">
    <property type="entry name" value="Ig-like_fold"/>
</dbReference>
<gene>
    <name evidence="10" type="primary">glgB</name>
    <name evidence="13" type="ordered locus">S70_09435</name>
</gene>
<keyword evidence="9 10" id="KW-0119">Carbohydrate metabolism</keyword>
<feature type="domain" description="Glycosyl hydrolase family 13 catalytic" evidence="12">
    <location>
        <begin position="248"/>
        <end position="593"/>
    </location>
</feature>
<dbReference type="InterPro" id="IPR006047">
    <property type="entry name" value="GH13_cat_dom"/>
</dbReference>
<proteinExistence type="inferred from homology"/>
<dbReference type="RefSeq" id="WP_014657041.1">
    <property type="nucleotide sequence ID" value="NC_017731.1"/>
</dbReference>
<dbReference type="InterPro" id="IPR006048">
    <property type="entry name" value="A-amylase/branching_C"/>
</dbReference>
<dbReference type="HAMAP" id="MF_00685">
    <property type="entry name" value="GlgB"/>
    <property type="match status" value="1"/>
</dbReference>
<dbReference type="EMBL" id="CP003488">
    <property type="protein sequence ID" value="AFH93747.1"/>
    <property type="molecule type" value="Genomic_DNA"/>
</dbReference>
<keyword evidence="5 10" id="KW-0321">Glycogen metabolism</keyword>
<comment type="pathway">
    <text evidence="3 10">Glycan biosynthesis; glycogen biosynthesis.</text>
</comment>
<evidence type="ECO:0000256" key="8">
    <source>
        <dbReference type="ARBA" id="ARBA00023056"/>
    </source>
</evidence>
<dbReference type="SUPFAM" id="SSF81296">
    <property type="entry name" value="E set domains"/>
    <property type="match status" value="2"/>
</dbReference>
<dbReference type="FunFam" id="3.20.20.80:FF:000003">
    <property type="entry name" value="1,4-alpha-glucan branching enzyme GlgB"/>
    <property type="match status" value="1"/>
</dbReference>
<dbReference type="AlphaFoldDB" id="A0A140NM39"/>
<dbReference type="FunFam" id="2.60.40.10:FF:000169">
    <property type="entry name" value="1,4-alpha-glucan branching enzyme GlgB"/>
    <property type="match status" value="1"/>
</dbReference>
<dbReference type="CDD" id="cd02855">
    <property type="entry name" value="E_set_GBE_prok_N"/>
    <property type="match status" value="1"/>
</dbReference>
<evidence type="ECO:0000256" key="4">
    <source>
        <dbReference type="ARBA" id="ARBA00009000"/>
    </source>
</evidence>
<dbReference type="InterPro" id="IPR014756">
    <property type="entry name" value="Ig_E-set"/>
</dbReference>
<reference evidence="13 14" key="1">
    <citation type="journal article" date="2012" name="J. Bacteriol.">
        <title>Complete Genome Sequence of Providencia stuartii Clinical Isolate MRSN 2154.</title>
        <authorList>
            <person name="Clifford R.J."/>
            <person name="Hang J."/>
            <person name="Riley M.C."/>
            <person name="Onmus-Leone F."/>
            <person name="Kuschner R.A."/>
            <person name="Lesho E.P."/>
            <person name="Waterman P.E."/>
        </authorList>
    </citation>
    <scope>NUCLEOTIDE SEQUENCE [LARGE SCALE GENOMIC DNA]</scope>
    <source>
        <strain evidence="13 14">MRSN 2154</strain>
    </source>
</reference>
<evidence type="ECO:0000256" key="2">
    <source>
        <dbReference type="ARBA" id="ARBA00002953"/>
    </source>
</evidence>
<dbReference type="PATRIC" id="fig|1157951.4.peg.1890"/>
<dbReference type="GO" id="GO:0005978">
    <property type="term" value="P:glycogen biosynthetic process"/>
    <property type="evidence" value="ECO:0007669"/>
    <property type="project" value="UniProtKB-UniRule"/>
</dbReference>
<keyword evidence="6 10" id="KW-0328">Glycosyltransferase</keyword>
<dbReference type="NCBIfam" id="TIGR01515">
    <property type="entry name" value="branching_enzym"/>
    <property type="match status" value="1"/>
</dbReference>
<dbReference type="OrthoDB" id="9800174at2"/>
<organism evidence="13 14">
    <name type="scientific">Providencia stuartii (strain MRSN 2154)</name>
    <dbReference type="NCBI Taxonomy" id="1157951"/>
    <lineage>
        <taxon>Bacteria</taxon>
        <taxon>Pseudomonadati</taxon>
        <taxon>Pseudomonadota</taxon>
        <taxon>Gammaproteobacteria</taxon>
        <taxon>Enterobacterales</taxon>
        <taxon>Morganellaceae</taxon>
        <taxon>Providencia</taxon>
    </lineage>
</organism>
<dbReference type="Pfam" id="PF02922">
    <property type="entry name" value="CBM_48"/>
    <property type="match status" value="1"/>
</dbReference>
<dbReference type="EC" id="2.4.1.18" evidence="10"/>
<dbReference type="Gene3D" id="3.20.20.80">
    <property type="entry name" value="Glycosidases"/>
    <property type="match status" value="1"/>
</dbReference>
<comment type="function">
    <text evidence="2 10">Catalyzes the formation of the alpha-1,6-glucosidic linkages in glycogen by scission of a 1,4-alpha-linked oligosaccharide from growing alpha-1,4-glucan chains and the subsequent attachment of the oligosaccharide to the alpha-1,6 position.</text>
</comment>
<dbReference type="FunFam" id="2.60.40.1180:FF:000002">
    <property type="entry name" value="1,4-alpha-glucan branching enzyme GlgB"/>
    <property type="match status" value="1"/>
</dbReference>
<dbReference type="Pfam" id="PF00128">
    <property type="entry name" value="Alpha-amylase"/>
    <property type="match status" value="1"/>
</dbReference>
<dbReference type="InterPro" id="IPR017853">
    <property type="entry name" value="GH"/>
</dbReference>
<sequence>MKEREKPSEQQLIIDQLFAGHYRDPFAFLGMHQQGKVTYFRVLLPNAQEVTVLDRLTAAPVVQLSRLDERGFFSGDATDLDANFTYILQVNWGNSQQVIEDPYRFGTLLHDADTKGLQRTFSFETLGAHVRQVGDITGTHFCVWAPNAQRVSVVGAFNFWDGRRYPMRHHPENGLWEIFLPAIQAGTHYQYEILDAKGEVQLKSDPYAFRSQLRPDTTSIVSLLPKQRHPTAQQIQSNQRNAPISIYEVHLGSWRRSANNHSWLTYRELAETLLPYVKEMGFTHLEILPISEHPFDGSWGYQPLGIYSPTSRFGSPQDLIDFVDEAHRLGINVILDWVPGHFPSDNSGLANFDGTPLYEYADPKEGKHRDWDTLIYDYRSHEVRQFLSDNAVYWVDRFGFDGLRVDAVASMIYRDYSRPDGEWIANEYGGNINLEAVSFLQHTNELLHRIQPNVLMAAEESTDFSGVTLPPSLGGLGFNYKWNMGWMHDTLSYLQLDPIARKYHHNKMTFSVMYAWSENYILPLSHDEVVHGKGSLLRKMSGSPDQKFATLRAYYGFMWAHPGKKLLFMGGEIAQWREWDHDGELDWHLVDIPTSPHAGVQRLIRDLNVTYRSTPALYDNDHNESSFEWVIVDDHDNSVFAFIRYAENGDPLLVISHFTPVTRADYRIGVRLHGQYQVLLNTNDSRYGGSDKHPVAPISSQPIKAHGCQYSIALTLPPLSTLYLTIKPATKKNKE</sequence>
<dbReference type="CDD" id="cd11322">
    <property type="entry name" value="AmyAc_Glg_BE"/>
    <property type="match status" value="1"/>
</dbReference>
<dbReference type="InterPro" id="IPR054169">
    <property type="entry name" value="GlgB_N"/>
</dbReference>
<evidence type="ECO:0000313" key="13">
    <source>
        <dbReference type="EMBL" id="AFH93747.1"/>
    </source>
</evidence>
<dbReference type="GO" id="GO:0043169">
    <property type="term" value="F:cation binding"/>
    <property type="evidence" value="ECO:0007669"/>
    <property type="project" value="InterPro"/>
</dbReference>
<dbReference type="PANTHER" id="PTHR43651:SF3">
    <property type="entry name" value="1,4-ALPHA-GLUCAN-BRANCHING ENZYME"/>
    <property type="match status" value="1"/>
</dbReference>